<dbReference type="NCBIfam" id="NF041196">
    <property type="entry name" value="ScbR_bind_reg"/>
    <property type="match status" value="1"/>
</dbReference>
<dbReference type="InterPro" id="IPR001647">
    <property type="entry name" value="HTH_TetR"/>
</dbReference>
<dbReference type="PANTHER" id="PTHR30055">
    <property type="entry name" value="HTH-TYPE TRANSCRIPTIONAL REGULATOR RUTR"/>
    <property type="match status" value="1"/>
</dbReference>
<feature type="DNA-binding region" description="H-T-H motif" evidence="4">
    <location>
        <begin position="29"/>
        <end position="48"/>
    </location>
</feature>
<evidence type="ECO:0000256" key="2">
    <source>
        <dbReference type="ARBA" id="ARBA00023125"/>
    </source>
</evidence>
<gene>
    <name evidence="7" type="ORF">G9U55_30375</name>
</gene>
<feature type="region of interest" description="Disordered" evidence="5">
    <location>
        <begin position="198"/>
        <end position="234"/>
    </location>
</feature>
<keyword evidence="3" id="KW-0804">Transcription</keyword>
<dbReference type="Pfam" id="PF00440">
    <property type="entry name" value="TetR_N"/>
    <property type="match status" value="1"/>
</dbReference>
<dbReference type="InterPro" id="IPR009057">
    <property type="entry name" value="Homeodomain-like_sf"/>
</dbReference>
<protein>
    <submittedName>
        <fullName evidence="7">TetR/AcrR family transcriptional regulator</fullName>
    </submittedName>
</protein>
<dbReference type="SUPFAM" id="SSF48498">
    <property type="entry name" value="Tetracyclin repressor-like, C-terminal domain"/>
    <property type="match status" value="1"/>
</dbReference>
<dbReference type="PRINTS" id="PR00455">
    <property type="entry name" value="HTHTETR"/>
</dbReference>
<dbReference type="PANTHER" id="PTHR30055:SF234">
    <property type="entry name" value="HTH-TYPE TRANSCRIPTIONAL REGULATOR BETI"/>
    <property type="match status" value="1"/>
</dbReference>
<evidence type="ECO:0000256" key="3">
    <source>
        <dbReference type="ARBA" id="ARBA00023163"/>
    </source>
</evidence>
<accession>A0ABX7ERH9</accession>
<organism evidence="7 8">
    <name type="scientific">Streptomyces koyangensis</name>
    <dbReference type="NCBI Taxonomy" id="188770"/>
    <lineage>
        <taxon>Bacteria</taxon>
        <taxon>Bacillati</taxon>
        <taxon>Actinomycetota</taxon>
        <taxon>Actinomycetes</taxon>
        <taxon>Kitasatosporales</taxon>
        <taxon>Streptomycetaceae</taxon>
        <taxon>Streptomyces</taxon>
        <taxon>Streptomyces aurantiacus group</taxon>
    </lineage>
</organism>
<sequence>MQARSERTRRTLLRAGAEMFHRNGYAKATLAQIAAAAGMTKGALYFHFASKEGLADAVQEHGSAMLREYVGERLREGASPVQALVDLTHWLARTLYEDPVIRAGFRIAAERGGERPSSAGAAGPWLDEVRLLLARARRAGELRTDRTWGPEGPETLLAAILCGLHVLSATGIPGPELARRAGALWGPLLSALVPPGAETRYRTAPPRTDPASGHPPGPRAHVPASLAPCPTTAA</sequence>
<dbReference type="RefSeq" id="WP_203216775.1">
    <property type="nucleotide sequence ID" value="NZ_CP049946.1"/>
</dbReference>
<feature type="domain" description="HTH tetR-type" evidence="6">
    <location>
        <begin position="6"/>
        <end position="66"/>
    </location>
</feature>
<reference evidence="7 8" key="1">
    <citation type="submission" date="2020-03" db="EMBL/GenBank/DDBJ databases">
        <title>Genome mining and metabolic profiling illuminate the polycyclic tetramate macrolactams from Streptomyces koyangensis SCSIO 5802.</title>
        <authorList>
            <person name="Ding W."/>
        </authorList>
    </citation>
    <scope>NUCLEOTIDE SEQUENCE [LARGE SCALE GENOMIC DNA]</scope>
    <source>
        <strain evidence="7 8">SCSIO 5802</strain>
        <plasmid evidence="7 8">unnamed</plasmid>
    </source>
</reference>
<keyword evidence="1" id="KW-0805">Transcription regulation</keyword>
<keyword evidence="8" id="KW-1185">Reference proteome</keyword>
<dbReference type="PROSITE" id="PS50977">
    <property type="entry name" value="HTH_TETR_2"/>
    <property type="match status" value="1"/>
</dbReference>
<dbReference type="Gene3D" id="1.10.357.10">
    <property type="entry name" value="Tetracycline Repressor, domain 2"/>
    <property type="match status" value="1"/>
</dbReference>
<evidence type="ECO:0000256" key="5">
    <source>
        <dbReference type="SAM" id="MobiDB-lite"/>
    </source>
</evidence>
<evidence type="ECO:0000313" key="7">
    <source>
        <dbReference type="EMBL" id="QRF06466.1"/>
    </source>
</evidence>
<evidence type="ECO:0000256" key="1">
    <source>
        <dbReference type="ARBA" id="ARBA00023015"/>
    </source>
</evidence>
<proteinExistence type="predicted"/>
<evidence type="ECO:0000259" key="6">
    <source>
        <dbReference type="PROSITE" id="PS50977"/>
    </source>
</evidence>
<evidence type="ECO:0000313" key="8">
    <source>
        <dbReference type="Proteomes" id="UP000596311"/>
    </source>
</evidence>
<dbReference type="SUPFAM" id="SSF46689">
    <property type="entry name" value="Homeodomain-like"/>
    <property type="match status" value="1"/>
</dbReference>
<evidence type="ECO:0000256" key="4">
    <source>
        <dbReference type="PROSITE-ProRule" id="PRU00335"/>
    </source>
</evidence>
<dbReference type="InterPro" id="IPR047923">
    <property type="entry name" value="ArpA-like"/>
</dbReference>
<geneLocation type="plasmid" evidence="7 8">
    <name>unnamed</name>
</geneLocation>
<keyword evidence="2 4" id="KW-0238">DNA-binding</keyword>
<dbReference type="EMBL" id="CP049946">
    <property type="protein sequence ID" value="QRF06466.1"/>
    <property type="molecule type" value="Genomic_DNA"/>
</dbReference>
<dbReference type="InterPro" id="IPR050109">
    <property type="entry name" value="HTH-type_TetR-like_transc_reg"/>
</dbReference>
<keyword evidence="7" id="KW-0614">Plasmid</keyword>
<dbReference type="Proteomes" id="UP000596311">
    <property type="component" value="Plasmid unnamed"/>
</dbReference>
<name>A0ABX7ERH9_9ACTN</name>
<dbReference type="InterPro" id="IPR036271">
    <property type="entry name" value="Tet_transcr_reg_TetR-rel_C_sf"/>
</dbReference>